<keyword evidence="3" id="KW-1185">Reference proteome</keyword>
<dbReference type="InterPro" id="IPR016181">
    <property type="entry name" value="Acyl_CoA_acyltransferase"/>
</dbReference>
<dbReference type="Proteomes" id="UP001500506">
    <property type="component" value="Unassembled WGS sequence"/>
</dbReference>
<protein>
    <recommendedName>
        <fullName evidence="4">GNAT family N-acetyltransferase</fullName>
    </recommendedName>
</protein>
<feature type="compositionally biased region" description="Basic and acidic residues" evidence="1">
    <location>
        <begin position="223"/>
        <end position="236"/>
    </location>
</feature>
<dbReference type="EMBL" id="BAAANH010000002">
    <property type="protein sequence ID" value="GAA1755724.1"/>
    <property type="molecule type" value="Genomic_DNA"/>
</dbReference>
<sequence length="272" mass="30226">MGRPFASGCLRRSWWLCRPCQESEGVGRRWLALAQKHNGVWGGCYCSYFHNDTEHTIKDEHDRPTFKQRLVAEGVAHAALVFDGDDAIAWCEYGSPIELPNIYHRKQYDAGETKPAPWRITCFFVDRDHRRSGAAREALDGALELIAQAGGGEVVSFPNELAPGNGPTGPRLTRGSHGPIGVMSGSPRRWSVAERSTNGQARADRDVRDGAAESPVGPHRARPPSERREAGARFRSSRGEGSRYWRGFNKVQNLTFVSSLFGHNVHYRLLCG</sequence>
<dbReference type="CDD" id="cd04301">
    <property type="entry name" value="NAT_SF"/>
    <property type="match status" value="1"/>
</dbReference>
<name>A0ABN2KGR7_9MICO</name>
<comment type="caution">
    <text evidence="2">The sequence shown here is derived from an EMBL/GenBank/DDBJ whole genome shotgun (WGS) entry which is preliminary data.</text>
</comment>
<reference evidence="2 3" key="1">
    <citation type="journal article" date="2019" name="Int. J. Syst. Evol. Microbiol.">
        <title>The Global Catalogue of Microorganisms (GCM) 10K type strain sequencing project: providing services to taxonomists for standard genome sequencing and annotation.</title>
        <authorList>
            <consortium name="The Broad Institute Genomics Platform"/>
            <consortium name="The Broad Institute Genome Sequencing Center for Infectious Disease"/>
            <person name="Wu L."/>
            <person name="Ma J."/>
        </authorList>
    </citation>
    <scope>NUCLEOTIDE SEQUENCE [LARGE SCALE GENOMIC DNA]</scope>
    <source>
        <strain evidence="2 3">JCM 14319</strain>
    </source>
</reference>
<proteinExistence type="predicted"/>
<accession>A0ABN2KGR7</accession>
<gene>
    <name evidence="2" type="ORF">GCM10009747_12410</name>
</gene>
<dbReference type="Gene3D" id="3.40.630.30">
    <property type="match status" value="1"/>
</dbReference>
<feature type="compositionally biased region" description="Basic and acidic residues" evidence="1">
    <location>
        <begin position="202"/>
        <end position="211"/>
    </location>
</feature>
<evidence type="ECO:0000313" key="3">
    <source>
        <dbReference type="Proteomes" id="UP001500506"/>
    </source>
</evidence>
<organism evidence="2 3">
    <name type="scientific">Agromyces humatus</name>
    <dbReference type="NCBI Taxonomy" id="279573"/>
    <lineage>
        <taxon>Bacteria</taxon>
        <taxon>Bacillati</taxon>
        <taxon>Actinomycetota</taxon>
        <taxon>Actinomycetes</taxon>
        <taxon>Micrococcales</taxon>
        <taxon>Microbacteriaceae</taxon>
        <taxon>Agromyces</taxon>
    </lineage>
</organism>
<feature type="region of interest" description="Disordered" evidence="1">
    <location>
        <begin position="159"/>
        <end position="236"/>
    </location>
</feature>
<evidence type="ECO:0000256" key="1">
    <source>
        <dbReference type="SAM" id="MobiDB-lite"/>
    </source>
</evidence>
<evidence type="ECO:0008006" key="4">
    <source>
        <dbReference type="Google" id="ProtNLM"/>
    </source>
</evidence>
<dbReference type="SUPFAM" id="SSF55729">
    <property type="entry name" value="Acyl-CoA N-acyltransferases (Nat)"/>
    <property type="match status" value="1"/>
</dbReference>
<evidence type="ECO:0000313" key="2">
    <source>
        <dbReference type="EMBL" id="GAA1755724.1"/>
    </source>
</evidence>